<evidence type="ECO:0000313" key="2">
    <source>
        <dbReference type="Proteomes" id="UP001432322"/>
    </source>
</evidence>
<protein>
    <submittedName>
        <fullName evidence="1">Uncharacterized protein</fullName>
    </submittedName>
</protein>
<proteinExistence type="predicted"/>
<name>A0AAV5W7P6_9BILA</name>
<dbReference type="AlphaFoldDB" id="A0AAV5W7P6"/>
<keyword evidence="2" id="KW-1185">Reference proteome</keyword>
<evidence type="ECO:0000313" key="1">
    <source>
        <dbReference type="EMBL" id="GMT27017.1"/>
    </source>
</evidence>
<feature type="non-terminal residue" evidence="1">
    <location>
        <position position="1"/>
    </location>
</feature>
<comment type="caution">
    <text evidence="1">The sequence shown here is derived from an EMBL/GenBank/DDBJ whole genome shotgun (WGS) entry which is preliminary data.</text>
</comment>
<organism evidence="1 2">
    <name type="scientific">Pristionchus fissidentatus</name>
    <dbReference type="NCBI Taxonomy" id="1538716"/>
    <lineage>
        <taxon>Eukaryota</taxon>
        <taxon>Metazoa</taxon>
        <taxon>Ecdysozoa</taxon>
        <taxon>Nematoda</taxon>
        <taxon>Chromadorea</taxon>
        <taxon>Rhabditida</taxon>
        <taxon>Rhabditina</taxon>
        <taxon>Diplogasteromorpha</taxon>
        <taxon>Diplogasteroidea</taxon>
        <taxon>Neodiplogasteridae</taxon>
        <taxon>Pristionchus</taxon>
    </lineage>
</organism>
<dbReference type="Proteomes" id="UP001432322">
    <property type="component" value="Unassembled WGS sequence"/>
</dbReference>
<gene>
    <name evidence="1" type="ORF">PFISCL1PPCAC_18314</name>
</gene>
<dbReference type="EMBL" id="BTSY01000005">
    <property type="protein sequence ID" value="GMT27017.1"/>
    <property type="molecule type" value="Genomic_DNA"/>
</dbReference>
<accession>A0AAV5W7P6</accession>
<feature type="non-terminal residue" evidence="1">
    <location>
        <position position="82"/>
    </location>
</feature>
<sequence length="82" mass="9068">SLSLHSSSLVVDVTILSPLSSHSSFIFTVVAVFPTLFPLSLSPSHHLSLLLSRRPVASQPETTWTLRKRLLWTPSGLIMMKL</sequence>
<reference evidence="1" key="1">
    <citation type="submission" date="2023-10" db="EMBL/GenBank/DDBJ databases">
        <title>Genome assembly of Pristionchus species.</title>
        <authorList>
            <person name="Yoshida K."/>
            <person name="Sommer R.J."/>
        </authorList>
    </citation>
    <scope>NUCLEOTIDE SEQUENCE</scope>
    <source>
        <strain evidence="1">RS5133</strain>
    </source>
</reference>